<evidence type="ECO:0000256" key="5">
    <source>
        <dbReference type="ARBA" id="ARBA00022692"/>
    </source>
</evidence>
<dbReference type="InterPro" id="IPR037294">
    <property type="entry name" value="ABC_BtuC-like"/>
</dbReference>
<feature type="transmembrane region" description="Helical" evidence="8">
    <location>
        <begin position="200"/>
        <end position="219"/>
    </location>
</feature>
<dbReference type="HOGENOM" id="CLU_013016_0_0_10"/>
<feature type="transmembrane region" description="Helical" evidence="8">
    <location>
        <begin position="60"/>
        <end position="81"/>
    </location>
</feature>
<keyword evidence="10" id="KW-1185">Reference proteome</keyword>
<dbReference type="PATRIC" id="fig|1562970.3.peg.1393"/>
<reference evidence="9 10" key="1">
    <citation type="submission" date="2014-08" db="EMBL/GenBank/DDBJ databases">
        <authorList>
            <person name="Wibberg D."/>
        </authorList>
    </citation>
    <scope>NUCLEOTIDE SEQUENCE [LARGE SCALE GENOMIC DNA]</scope>
    <source>
        <strain evidence="10">ING2-E5B</strain>
    </source>
</reference>
<dbReference type="SUPFAM" id="SSF81345">
    <property type="entry name" value="ABC transporter involved in vitamin B12 uptake, BtuC"/>
    <property type="match status" value="1"/>
</dbReference>
<dbReference type="Proteomes" id="UP000032417">
    <property type="component" value="Chromosome 1"/>
</dbReference>
<dbReference type="STRING" id="1562970.ING2E5B_1407"/>
<feature type="transmembrane region" description="Helical" evidence="8">
    <location>
        <begin position="312"/>
        <end position="331"/>
    </location>
</feature>
<keyword evidence="6 8" id="KW-1133">Transmembrane helix</keyword>
<accession>A0A098BZU7</accession>
<dbReference type="Pfam" id="PF01032">
    <property type="entry name" value="FecCD"/>
    <property type="match status" value="1"/>
</dbReference>
<feature type="transmembrane region" description="Helical" evidence="8">
    <location>
        <begin position="239"/>
        <end position="272"/>
    </location>
</feature>
<evidence type="ECO:0000313" key="9">
    <source>
        <dbReference type="EMBL" id="CEA16155.1"/>
    </source>
</evidence>
<dbReference type="CDD" id="cd06550">
    <property type="entry name" value="TM_ABC_iron-siderophores_like"/>
    <property type="match status" value="1"/>
</dbReference>
<evidence type="ECO:0000256" key="1">
    <source>
        <dbReference type="ARBA" id="ARBA00004651"/>
    </source>
</evidence>
<protein>
    <submittedName>
        <fullName evidence="9">Uncharacterized protein</fullName>
    </submittedName>
</protein>
<feature type="transmembrane region" description="Helical" evidence="8">
    <location>
        <begin position="284"/>
        <end position="306"/>
    </location>
</feature>
<dbReference type="InterPro" id="IPR000522">
    <property type="entry name" value="ABC_transptr_permease_BtuC"/>
</dbReference>
<dbReference type="PANTHER" id="PTHR30472">
    <property type="entry name" value="FERRIC ENTEROBACTIN TRANSPORT SYSTEM PERMEASE PROTEIN"/>
    <property type="match status" value="1"/>
</dbReference>
<comment type="similarity">
    <text evidence="2">Belongs to the binding-protein-dependent transport system permease family. FecCD subfamily.</text>
</comment>
<evidence type="ECO:0000313" key="10">
    <source>
        <dbReference type="Proteomes" id="UP000032417"/>
    </source>
</evidence>
<keyword evidence="4" id="KW-1003">Cell membrane</keyword>
<sequence length="336" mass="35368">MKKNSTIFALLIILLGVTFICDIFTGNATISFKEVWAALFGGSGNVIIDEIILNYRLPKALTAIISGSALSVAGLLMQTLFRNPLAGPDVLGVSAGAGLGVALLTLLSGTVLHPIIYSLGGMGQIIAAVTGASLVLILILGVSARIKDSITILVLGMIFGYVASALVTILQSFADPDSLKVFVTWTFGNLGDVTWDKMPILSILVLAGITSALLLQKALNSLLLGENYAVSTGLNTKRARILIISISAIITGTVTAFTGPIAFVGVVIPHFARAFFRTVNHKTVLPATILLGSILMLVCDIVSQLPVSNRTLPINAVSAMFGAPMIIWIVLKRKKL</sequence>
<dbReference type="GO" id="GO:0033214">
    <property type="term" value="P:siderophore-iron import into cell"/>
    <property type="evidence" value="ECO:0007669"/>
    <property type="project" value="TreeGrafter"/>
</dbReference>
<comment type="subcellular location">
    <subcellularLocation>
        <location evidence="1">Cell membrane</location>
        <topology evidence="1">Multi-pass membrane protein</topology>
    </subcellularLocation>
</comment>
<evidence type="ECO:0000256" key="6">
    <source>
        <dbReference type="ARBA" id="ARBA00022989"/>
    </source>
</evidence>
<gene>
    <name evidence="9" type="ORF">ING2E5B_1407</name>
</gene>
<dbReference type="KEGG" id="pbt:ING2E5B_1407"/>
<dbReference type="Gene3D" id="1.10.3470.10">
    <property type="entry name" value="ABC transporter involved in vitamin B12 uptake, BtuC"/>
    <property type="match status" value="1"/>
</dbReference>
<dbReference type="AlphaFoldDB" id="A0A098BZU7"/>
<feature type="transmembrane region" description="Helical" evidence="8">
    <location>
        <begin position="7"/>
        <end position="29"/>
    </location>
</feature>
<keyword evidence="5 8" id="KW-0812">Transmembrane</keyword>
<dbReference type="PANTHER" id="PTHR30472:SF41">
    <property type="entry name" value="TRANSPORT SYSTEM PERMEASE PROTEIN"/>
    <property type="match status" value="1"/>
</dbReference>
<evidence type="ECO:0000256" key="4">
    <source>
        <dbReference type="ARBA" id="ARBA00022475"/>
    </source>
</evidence>
<organism evidence="9 10">
    <name type="scientific">Fermentimonas caenicola</name>
    <dbReference type="NCBI Taxonomy" id="1562970"/>
    <lineage>
        <taxon>Bacteria</taxon>
        <taxon>Pseudomonadati</taxon>
        <taxon>Bacteroidota</taxon>
        <taxon>Bacteroidia</taxon>
        <taxon>Bacteroidales</taxon>
        <taxon>Dysgonomonadaceae</taxon>
        <taxon>Fermentimonas</taxon>
    </lineage>
</organism>
<feature type="transmembrane region" description="Helical" evidence="8">
    <location>
        <begin position="150"/>
        <end position="170"/>
    </location>
</feature>
<evidence type="ECO:0000256" key="2">
    <source>
        <dbReference type="ARBA" id="ARBA00007935"/>
    </source>
</evidence>
<feature type="transmembrane region" description="Helical" evidence="8">
    <location>
        <begin position="93"/>
        <end position="113"/>
    </location>
</feature>
<dbReference type="GO" id="GO:0005886">
    <property type="term" value="C:plasma membrane"/>
    <property type="evidence" value="ECO:0007669"/>
    <property type="project" value="UniProtKB-SubCell"/>
</dbReference>
<proteinExistence type="inferred from homology"/>
<dbReference type="GO" id="GO:0022857">
    <property type="term" value="F:transmembrane transporter activity"/>
    <property type="evidence" value="ECO:0007669"/>
    <property type="project" value="InterPro"/>
</dbReference>
<feature type="transmembrane region" description="Helical" evidence="8">
    <location>
        <begin position="125"/>
        <end position="144"/>
    </location>
</feature>
<evidence type="ECO:0000256" key="3">
    <source>
        <dbReference type="ARBA" id="ARBA00022448"/>
    </source>
</evidence>
<keyword evidence="3" id="KW-0813">Transport</keyword>
<keyword evidence="7 8" id="KW-0472">Membrane</keyword>
<dbReference type="EMBL" id="LN515532">
    <property type="protein sequence ID" value="CEA16155.1"/>
    <property type="molecule type" value="Genomic_DNA"/>
</dbReference>
<name>A0A098BZU7_9BACT</name>
<evidence type="ECO:0000256" key="7">
    <source>
        <dbReference type="ARBA" id="ARBA00023136"/>
    </source>
</evidence>
<evidence type="ECO:0000256" key="8">
    <source>
        <dbReference type="SAM" id="Phobius"/>
    </source>
</evidence>